<organism evidence="1 2">
    <name type="scientific">Maritalea porphyrae</name>
    <dbReference type="NCBI Taxonomy" id="880732"/>
    <lineage>
        <taxon>Bacteria</taxon>
        <taxon>Pseudomonadati</taxon>
        <taxon>Pseudomonadota</taxon>
        <taxon>Alphaproteobacteria</taxon>
        <taxon>Hyphomicrobiales</taxon>
        <taxon>Devosiaceae</taxon>
        <taxon>Maritalea</taxon>
    </lineage>
</organism>
<proteinExistence type="predicted"/>
<dbReference type="InterPro" id="IPR021607">
    <property type="entry name" value="DUF3224"/>
</dbReference>
<sequence length="130" mass="14200">MRILAGEFTIAKWEEQSFMDTPLPAKANEASISYIVSGDLEGELRGKYIMIYNDDAQASYNGALQFAGTIGKQSGSFFIQETGKFEDNVATTSWVIIKGSGTRDFKTISGTGSYSAKDRSVNFELEVEGV</sequence>
<dbReference type="SUPFAM" id="SSF159238">
    <property type="entry name" value="SO1590-like"/>
    <property type="match status" value="1"/>
</dbReference>
<dbReference type="RefSeq" id="WP_284360871.1">
    <property type="nucleotide sequence ID" value="NZ_BSNI01000001.1"/>
</dbReference>
<gene>
    <name evidence="1" type="ORF">GCM10007879_00690</name>
</gene>
<dbReference type="Gene3D" id="2.40.350.10">
    <property type="entry name" value="SO1590-like"/>
    <property type="match status" value="1"/>
</dbReference>
<comment type="caution">
    <text evidence="1">The sequence shown here is derived from an EMBL/GenBank/DDBJ whole genome shotgun (WGS) entry which is preliminary data.</text>
</comment>
<protein>
    <recommendedName>
        <fullName evidence="3">DUF3224 domain-containing protein</fullName>
    </recommendedName>
</protein>
<dbReference type="Proteomes" id="UP001161405">
    <property type="component" value="Unassembled WGS sequence"/>
</dbReference>
<reference evidence="1" key="1">
    <citation type="journal article" date="2014" name="Int. J. Syst. Evol. Microbiol.">
        <title>Complete genome of a new Firmicutes species belonging to the dominant human colonic microbiota ('Ruminococcus bicirculans') reveals two chromosomes and a selective capacity to utilize plant glucans.</title>
        <authorList>
            <consortium name="NISC Comparative Sequencing Program"/>
            <person name="Wegmann U."/>
            <person name="Louis P."/>
            <person name="Goesmann A."/>
            <person name="Henrissat B."/>
            <person name="Duncan S.H."/>
            <person name="Flint H.J."/>
        </authorList>
    </citation>
    <scope>NUCLEOTIDE SEQUENCE</scope>
    <source>
        <strain evidence="1">NBRC 107169</strain>
    </source>
</reference>
<evidence type="ECO:0000313" key="2">
    <source>
        <dbReference type="Proteomes" id="UP001161405"/>
    </source>
</evidence>
<dbReference type="InterPro" id="IPR023159">
    <property type="entry name" value="SO1590-like_sf"/>
</dbReference>
<keyword evidence="2" id="KW-1185">Reference proteome</keyword>
<accession>A0ABQ5ULV0</accession>
<reference evidence="1" key="2">
    <citation type="submission" date="2023-01" db="EMBL/GenBank/DDBJ databases">
        <title>Draft genome sequence of Maritalea porphyrae strain NBRC 107169.</title>
        <authorList>
            <person name="Sun Q."/>
            <person name="Mori K."/>
        </authorList>
    </citation>
    <scope>NUCLEOTIDE SEQUENCE</scope>
    <source>
        <strain evidence="1">NBRC 107169</strain>
    </source>
</reference>
<evidence type="ECO:0008006" key="3">
    <source>
        <dbReference type="Google" id="ProtNLM"/>
    </source>
</evidence>
<evidence type="ECO:0000313" key="1">
    <source>
        <dbReference type="EMBL" id="GLQ15820.1"/>
    </source>
</evidence>
<dbReference type="EMBL" id="BSNI01000001">
    <property type="protein sequence ID" value="GLQ15820.1"/>
    <property type="molecule type" value="Genomic_DNA"/>
</dbReference>
<dbReference type="Pfam" id="PF11528">
    <property type="entry name" value="DUF3224"/>
    <property type="match status" value="1"/>
</dbReference>
<name>A0ABQ5ULV0_9HYPH</name>